<keyword evidence="2" id="KW-0813">Transport</keyword>
<dbReference type="PANTHER" id="PTHR30061">
    <property type="entry name" value="MALTOSE-BINDING PERIPLASMIC PROTEIN"/>
    <property type="match status" value="1"/>
</dbReference>
<gene>
    <name evidence="5" type="ORF">ACFO3J_28010</name>
</gene>
<dbReference type="EMBL" id="JBHSBB010000022">
    <property type="protein sequence ID" value="MFC4035287.1"/>
    <property type="molecule type" value="Genomic_DNA"/>
</dbReference>
<accession>A0ABV8HTG7</accession>
<dbReference type="PANTHER" id="PTHR30061:SF50">
    <property type="entry name" value="MALTOSE_MALTODEXTRIN-BINDING PERIPLASMIC PROTEIN"/>
    <property type="match status" value="1"/>
</dbReference>
<proteinExistence type="inferred from homology"/>
<dbReference type="PROSITE" id="PS51257">
    <property type="entry name" value="PROKAR_LIPOPROTEIN"/>
    <property type="match status" value="1"/>
</dbReference>
<dbReference type="InterPro" id="IPR006059">
    <property type="entry name" value="SBP"/>
</dbReference>
<feature type="chain" id="PRO_5046516723" evidence="4">
    <location>
        <begin position="21"/>
        <end position="434"/>
    </location>
</feature>
<evidence type="ECO:0000313" key="5">
    <source>
        <dbReference type="EMBL" id="MFC4035287.1"/>
    </source>
</evidence>
<keyword evidence="3 4" id="KW-0732">Signal</keyword>
<comment type="similarity">
    <text evidence="1">Belongs to the bacterial solute-binding protein 1 family.</text>
</comment>
<sequence length="434" mass="45555">MRRGISAVAMAAAIVLGTTACGGGSDSGSKGGKASAEDPASVSGSLVYWDTSDAKNEAPAYQALIKDFEVKYPKIKVDYQNVDFTTVEQKFKAAAQSGKGAPDVIRTDVGLIPEYAALHYIAPLDGTAALEDTQDFVPGPLDTTRYEGKTYGVPSVTDTLGLLYNKDVFARAGIAAPPATWDELIADAARVKAKVPGVTGTYVNPDAYFLLPLLFGENADLADPAAKKITVNSPEAVKAVTEAKKIYDTSSLKVDFASAYDNMQTSFKTGKVAMLIQGPWSVGDDLTGSAFRGKESNLGYAPVPAGSSGKALAPTGGHDLAVYQGSADLPAAYLFARFMTSSAAQQQIALKNGTLPTRSSAYTPEVLKNPTIAGFKPIMDTARPRVALPQVGSLFTPLQQQYIRILQGQTSVQGGLDAAAKDFAKLLPGFSASR</sequence>
<dbReference type="Proteomes" id="UP001595765">
    <property type="component" value="Unassembled WGS sequence"/>
</dbReference>
<protein>
    <submittedName>
        <fullName evidence="5">Extracellular solute-binding protein</fullName>
    </submittedName>
</protein>
<evidence type="ECO:0000313" key="6">
    <source>
        <dbReference type="Proteomes" id="UP001595765"/>
    </source>
</evidence>
<comment type="caution">
    <text evidence="5">The sequence shown here is derived from an EMBL/GenBank/DDBJ whole genome shotgun (WGS) entry which is preliminary data.</text>
</comment>
<name>A0ABV8HTG7_9ACTN</name>
<evidence type="ECO:0000256" key="2">
    <source>
        <dbReference type="ARBA" id="ARBA00022448"/>
    </source>
</evidence>
<evidence type="ECO:0000256" key="1">
    <source>
        <dbReference type="ARBA" id="ARBA00008520"/>
    </source>
</evidence>
<reference evidence="6" key="1">
    <citation type="journal article" date="2019" name="Int. J. Syst. Evol. Microbiol.">
        <title>The Global Catalogue of Microorganisms (GCM) 10K type strain sequencing project: providing services to taxonomists for standard genome sequencing and annotation.</title>
        <authorList>
            <consortium name="The Broad Institute Genomics Platform"/>
            <consortium name="The Broad Institute Genome Sequencing Center for Infectious Disease"/>
            <person name="Wu L."/>
            <person name="Ma J."/>
        </authorList>
    </citation>
    <scope>NUCLEOTIDE SEQUENCE [LARGE SCALE GENOMIC DNA]</scope>
    <source>
        <strain evidence="6">CGMCC 4.7237</strain>
    </source>
</reference>
<dbReference type="Pfam" id="PF01547">
    <property type="entry name" value="SBP_bac_1"/>
    <property type="match status" value="1"/>
</dbReference>
<keyword evidence="6" id="KW-1185">Reference proteome</keyword>
<evidence type="ECO:0000256" key="4">
    <source>
        <dbReference type="SAM" id="SignalP"/>
    </source>
</evidence>
<dbReference type="SUPFAM" id="SSF53850">
    <property type="entry name" value="Periplasmic binding protein-like II"/>
    <property type="match status" value="1"/>
</dbReference>
<dbReference type="RefSeq" id="WP_386434960.1">
    <property type="nucleotide sequence ID" value="NZ_JBHSBB010000022.1"/>
</dbReference>
<dbReference type="Gene3D" id="3.40.190.10">
    <property type="entry name" value="Periplasmic binding protein-like II"/>
    <property type="match status" value="2"/>
</dbReference>
<feature type="signal peptide" evidence="4">
    <location>
        <begin position="1"/>
        <end position="20"/>
    </location>
</feature>
<evidence type="ECO:0000256" key="3">
    <source>
        <dbReference type="ARBA" id="ARBA00022729"/>
    </source>
</evidence>
<organism evidence="5 6">
    <name type="scientific">Streptomyces polygonati</name>
    <dbReference type="NCBI Taxonomy" id="1617087"/>
    <lineage>
        <taxon>Bacteria</taxon>
        <taxon>Bacillati</taxon>
        <taxon>Actinomycetota</taxon>
        <taxon>Actinomycetes</taxon>
        <taxon>Kitasatosporales</taxon>
        <taxon>Streptomycetaceae</taxon>
        <taxon>Streptomyces</taxon>
    </lineage>
</organism>